<reference evidence="1" key="1">
    <citation type="submission" date="2024-07" db="EMBL/GenBank/DDBJ databases">
        <title>Halotolerant mesophilic bacterium Ornithinibacillus sp. 4-3, sp. nov., isolated from soil.</title>
        <authorList>
            <person name="Sidarenka A.V."/>
            <person name="Guliayeva D.E."/>
            <person name="Leanovich S.I."/>
            <person name="Hileuskaya K.S."/>
            <person name="Akhremchuk A.E."/>
            <person name="Sikolenko M.A."/>
            <person name="Valentovich L.N."/>
        </authorList>
    </citation>
    <scope>NUCLEOTIDE SEQUENCE</scope>
    <source>
        <strain evidence="1">4-3</strain>
    </source>
</reference>
<name>A0AB39HNU2_9BACI</name>
<gene>
    <name evidence="1" type="ORF">AB4Y30_01475</name>
</gene>
<proteinExistence type="predicted"/>
<accession>A0AB39HNU2</accession>
<evidence type="ECO:0000313" key="1">
    <source>
        <dbReference type="EMBL" id="XDK33072.1"/>
    </source>
</evidence>
<dbReference type="AlphaFoldDB" id="A0AB39HNU2"/>
<dbReference type="EMBL" id="CP162599">
    <property type="protein sequence ID" value="XDK33072.1"/>
    <property type="molecule type" value="Genomic_DNA"/>
</dbReference>
<sequence length="53" mass="6248">MNEKGKRMIESIEEEIKYIPSFNPMPYPDEVFITLQLPLEKIFFDVNLEGGEQ</sequence>
<organism evidence="1">
    <name type="scientific">Ornithinibacillus sp. 4-3</name>
    <dbReference type="NCBI Taxonomy" id="3231488"/>
    <lineage>
        <taxon>Bacteria</taxon>
        <taxon>Bacillati</taxon>
        <taxon>Bacillota</taxon>
        <taxon>Bacilli</taxon>
        <taxon>Bacillales</taxon>
        <taxon>Bacillaceae</taxon>
        <taxon>Ornithinibacillus</taxon>
    </lineage>
</organism>
<dbReference type="RefSeq" id="WP_368653759.1">
    <property type="nucleotide sequence ID" value="NZ_CP162599.1"/>
</dbReference>
<protein>
    <submittedName>
        <fullName evidence="1">Uncharacterized protein</fullName>
    </submittedName>
</protein>